<dbReference type="OrthoDB" id="4935951at2"/>
<reference evidence="2" key="1">
    <citation type="submission" date="2019-07" db="EMBL/GenBank/DDBJ databases">
        <title>Arthrobacter KR32 sp. nov., isolated from mountain cheese made of cows milk.</title>
        <authorList>
            <person name="Flegler A."/>
        </authorList>
    </citation>
    <scope>NUCLEOTIDE SEQUENCE [LARGE SCALE GENOMIC DNA]</scope>
    <source>
        <strain evidence="2">KR32</strain>
    </source>
</reference>
<dbReference type="EMBL" id="VJXX01000001">
    <property type="protein sequence ID" value="MPY10322.1"/>
    <property type="molecule type" value="Genomic_DNA"/>
</dbReference>
<accession>A0A7X1NP52</accession>
<dbReference type="Proteomes" id="UP000326464">
    <property type="component" value="Unassembled WGS sequence"/>
</dbReference>
<sequence>MQFKTAHSAMTMSLLALDEVHRHYLNSGGSFDRIEIDAYLHGLAPLPREERDCLAQAVNELVDDLAAAGLAVRSSRATYSETRSTRRVSPVLGPGIATRRMIA</sequence>
<dbReference type="AlphaFoldDB" id="A0A7X1NP52"/>
<comment type="caution">
    <text evidence="1">The sequence shown here is derived from an EMBL/GenBank/DDBJ whole genome shotgun (WGS) entry which is preliminary data.</text>
</comment>
<evidence type="ECO:0000313" key="1">
    <source>
        <dbReference type="EMBL" id="MPY10322.1"/>
    </source>
</evidence>
<evidence type="ECO:0000313" key="2">
    <source>
        <dbReference type="Proteomes" id="UP000326464"/>
    </source>
</evidence>
<keyword evidence="2" id="KW-1185">Reference proteome</keyword>
<dbReference type="RefSeq" id="WP_152813107.1">
    <property type="nucleotide sequence ID" value="NZ_VJXX01000001.1"/>
</dbReference>
<name>A0A7X1NP52_9MICC</name>
<gene>
    <name evidence="1" type="ORF">FNH21_06230</name>
</gene>
<protein>
    <submittedName>
        <fullName evidence="1">Uncharacterized protein</fullName>
    </submittedName>
</protein>
<proteinExistence type="predicted"/>
<organism evidence="1 2">
    <name type="scientific">Arthrobacter bussei</name>
    <dbReference type="NCBI Taxonomy" id="2594179"/>
    <lineage>
        <taxon>Bacteria</taxon>
        <taxon>Bacillati</taxon>
        <taxon>Actinomycetota</taxon>
        <taxon>Actinomycetes</taxon>
        <taxon>Micrococcales</taxon>
        <taxon>Micrococcaceae</taxon>
        <taxon>Arthrobacter</taxon>
    </lineage>
</organism>